<evidence type="ECO:0000313" key="10">
    <source>
        <dbReference type="Proteomes" id="UP001265259"/>
    </source>
</evidence>
<dbReference type="EMBL" id="JAVRHL010000003">
    <property type="protein sequence ID" value="MDT0683209.1"/>
    <property type="molecule type" value="Genomic_DNA"/>
</dbReference>
<comment type="similarity">
    <text evidence="2 8">Belongs to the 4-toluene sulfonate uptake permease (TSUP) (TC 2.A.102) family.</text>
</comment>
<organism evidence="9 10">
    <name type="scientific">Tropicimonas omnivorans</name>
    <dbReference type="NCBI Taxonomy" id="3075590"/>
    <lineage>
        <taxon>Bacteria</taxon>
        <taxon>Pseudomonadati</taxon>
        <taxon>Pseudomonadota</taxon>
        <taxon>Alphaproteobacteria</taxon>
        <taxon>Rhodobacterales</taxon>
        <taxon>Roseobacteraceae</taxon>
        <taxon>Tropicimonas</taxon>
    </lineage>
</organism>
<reference evidence="9 10" key="1">
    <citation type="submission" date="2023-09" db="EMBL/GenBank/DDBJ databases">
        <authorList>
            <person name="Rey-Velasco X."/>
        </authorList>
    </citation>
    <scope>NUCLEOTIDE SEQUENCE [LARGE SCALE GENOMIC DNA]</scope>
    <source>
        <strain evidence="9 10">F158</strain>
    </source>
</reference>
<feature type="transmembrane region" description="Helical" evidence="8">
    <location>
        <begin position="196"/>
        <end position="216"/>
    </location>
</feature>
<keyword evidence="10" id="KW-1185">Reference proteome</keyword>
<feature type="transmembrane region" description="Helical" evidence="8">
    <location>
        <begin position="228"/>
        <end position="245"/>
    </location>
</feature>
<dbReference type="Proteomes" id="UP001265259">
    <property type="component" value="Unassembled WGS sequence"/>
</dbReference>
<feature type="transmembrane region" description="Helical" evidence="8">
    <location>
        <begin position="166"/>
        <end position="190"/>
    </location>
</feature>
<evidence type="ECO:0000256" key="6">
    <source>
        <dbReference type="ARBA" id="ARBA00022989"/>
    </source>
</evidence>
<dbReference type="RefSeq" id="WP_311691548.1">
    <property type="nucleotide sequence ID" value="NZ_JAVRHL010000003.1"/>
</dbReference>
<dbReference type="Pfam" id="PF01925">
    <property type="entry name" value="TauE"/>
    <property type="match status" value="1"/>
</dbReference>
<comment type="caution">
    <text evidence="9">The sequence shown here is derived from an EMBL/GenBank/DDBJ whole genome shotgun (WGS) entry which is preliminary data.</text>
</comment>
<accession>A0ABU3DHN5</accession>
<feature type="transmembrane region" description="Helical" evidence="8">
    <location>
        <begin position="6"/>
        <end position="22"/>
    </location>
</feature>
<comment type="subcellular location">
    <subcellularLocation>
        <location evidence="1 8">Cell membrane</location>
        <topology evidence="1 8">Multi-pass membrane protein</topology>
    </subcellularLocation>
</comment>
<evidence type="ECO:0000256" key="8">
    <source>
        <dbReference type="RuleBase" id="RU363041"/>
    </source>
</evidence>
<name>A0ABU3DHN5_9RHOB</name>
<keyword evidence="7 8" id="KW-0472">Membrane</keyword>
<feature type="transmembrane region" description="Helical" evidence="8">
    <location>
        <begin position="71"/>
        <end position="91"/>
    </location>
</feature>
<keyword evidence="6 8" id="KW-1133">Transmembrane helix</keyword>
<dbReference type="PANTHER" id="PTHR30269">
    <property type="entry name" value="TRANSMEMBRANE PROTEIN YFCA"/>
    <property type="match status" value="1"/>
</dbReference>
<evidence type="ECO:0000256" key="7">
    <source>
        <dbReference type="ARBA" id="ARBA00023136"/>
    </source>
</evidence>
<evidence type="ECO:0000256" key="4">
    <source>
        <dbReference type="ARBA" id="ARBA00022475"/>
    </source>
</evidence>
<evidence type="ECO:0000256" key="5">
    <source>
        <dbReference type="ARBA" id="ARBA00022692"/>
    </source>
</evidence>
<dbReference type="InterPro" id="IPR052017">
    <property type="entry name" value="TSUP"/>
</dbReference>
<evidence type="ECO:0000256" key="3">
    <source>
        <dbReference type="ARBA" id="ARBA00022448"/>
    </source>
</evidence>
<keyword evidence="5 8" id="KW-0812">Transmembrane</keyword>
<sequence>MDQTGLIIGGVSLFIGGILKGATGAGAPLLAIPLLSMLYDVPLAVAVMTVPSLVSNSWQAWHFRKSRPEPLLIWGFAAAGAVGTVTGSLMLAAFAPDLLLLIVALAVLLYISFRLLQPGWRLGEALAARLSVPAGLMGGVLQGATGISAPVSITFLNAISLERATFIVTISTFFAASAVVQIPFLYGLGILSPERMILSIAALAPLFAGMPVGARLARAIDRATFDKIILAILAVISLRLVWSGLV</sequence>
<evidence type="ECO:0000256" key="1">
    <source>
        <dbReference type="ARBA" id="ARBA00004651"/>
    </source>
</evidence>
<feature type="transmembrane region" description="Helical" evidence="8">
    <location>
        <begin position="98"/>
        <end position="116"/>
    </location>
</feature>
<protein>
    <recommendedName>
        <fullName evidence="8">Probable membrane transporter protein</fullName>
    </recommendedName>
</protein>
<keyword evidence="3" id="KW-0813">Transport</keyword>
<evidence type="ECO:0000256" key="2">
    <source>
        <dbReference type="ARBA" id="ARBA00009142"/>
    </source>
</evidence>
<keyword evidence="4 8" id="KW-1003">Cell membrane</keyword>
<dbReference type="PANTHER" id="PTHR30269:SF32">
    <property type="entry name" value="MEMBRANE TRANSPORTER PROTEIN-RELATED"/>
    <property type="match status" value="1"/>
</dbReference>
<evidence type="ECO:0000313" key="9">
    <source>
        <dbReference type="EMBL" id="MDT0683209.1"/>
    </source>
</evidence>
<gene>
    <name evidence="9" type="ORF">RM543_10965</name>
</gene>
<feature type="transmembrane region" description="Helical" evidence="8">
    <location>
        <begin position="136"/>
        <end position="159"/>
    </location>
</feature>
<dbReference type="InterPro" id="IPR002781">
    <property type="entry name" value="TM_pro_TauE-like"/>
</dbReference>
<proteinExistence type="inferred from homology"/>